<reference evidence="3" key="1">
    <citation type="journal article" date="2019" name="Int. J. Syst. Evol. Microbiol.">
        <title>The Global Catalogue of Microorganisms (GCM) 10K type strain sequencing project: providing services to taxonomists for standard genome sequencing and annotation.</title>
        <authorList>
            <consortium name="The Broad Institute Genomics Platform"/>
            <consortium name="The Broad Institute Genome Sequencing Center for Infectious Disease"/>
            <person name="Wu L."/>
            <person name="Ma J."/>
        </authorList>
    </citation>
    <scope>NUCLEOTIDE SEQUENCE [LARGE SCALE GENOMIC DNA]</scope>
    <source>
        <strain evidence="3">KCTC 52239</strain>
    </source>
</reference>
<dbReference type="InterPro" id="IPR015032">
    <property type="entry name" value="ThsB__TIR-like_domain"/>
</dbReference>
<sequence length="123" mass="14489">MAKKKIIYIAAASEDRRIRNMIKAEPLRTKRLFEYADPPVEETYDRQWQAQVREQIRQSTGVLVVISKNTLSSRSQAWERQCAEEERKPMKGIWAYDQDQASARNLSTMVWTWGNIANWIDEL</sequence>
<feature type="domain" description="Thoeris protein ThsB TIR-like" evidence="1">
    <location>
        <begin position="44"/>
        <end position="95"/>
    </location>
</feature>
<proteinExistence type="predicted"/>
<keyword evidence="3" id="KW-1185">Reference proteome</keyword>
<protein>
    <submittedName>
        <fullName evidence="2">TIR domain-containing protein</fullName>
    </submittedName>
</protein>
<evidence type="ECO:0000259" key="1">
    <source>
        <dbReference type="Pfam" id="PF08937"/>
    </source>
</evidence>
<dbReference type="Pfam" id="PF08937">
    <property type="entry name" value="ThsB_TIR"/>
    <property type="match status" value="1"/>
</dbReference>
<dbReference type="RefSeq" id="WP_207471675.1">
    <property type="nucleotide sequence ID" value="NZ_JAFNAW010000081.1"/>
</dbReference>
<gene>
    <name evidence="2" type="ORF">ACFOD7_04010</name>
</gene>
<dbReference type="EMBL" id="JBHRTE010000017">
    <property type="protein sequence ID" value="MFC3167210.1"/>
    <property type="molecule type" value="Genomic_DNA"/>
</dbReference>
<dbReference type="SUPFAM" id="SSF52206">
    <property type="entry name" value="Hypothetical protein MTH538"/>
    <property type="match status" value="1"/>
</dbReference>
<evidence type="ECO:0000313" key="3">
    <source>
        <dbReference type="Proteomes" id="UP001595557"/>
    </source>
</evidence>
<accession>A0ABV7ICV3</accession>
<dbReference type="InterPro" id="IPR036490">
    <property type="entry name" value="ThsB_TIR-like_sf"/>
</dbReference>
<organism evidence="2 3">
    <name type="scientific">Paracoccus fontiphilus</name>
    <dbReference type="NCBI Taxonomy" id="1815556"/>
    <lineage>
        <taxon>Bacteria</taxon>
        <taxon>Pseudomonadati</taxon>
        <taxon>Pseudomonadota</taxon>
        <taxon>Alphaproteobacteria</taxon>
        <taxon>Rhodobacterales</taxon>
        <taxon>Paracoccaceae</taxon>
        <taxon>Paracoccus</taxon>
    </lineage>
</organism>
<evidence type="ECO:0000313" key="2">
    <source>
        <dbReference type="EMBL" id="MFC3167210.1"/>
    </source>
</evidence>
<dbReference type="Proteomes" id="UP001595557">
    <property type="component" value="Unassembled WGS sequence"/>
</dbReference>
<comment type="caution">
    <text evidence="2">The sequence shown here is derived from an EMBL/GenBank/DDBJ whole genome shotgun (WGS) entry which is preliminary data.</text>
</comment>
<name>A0ABV7ICV3_9RHOB</name>